<dbReference type="PROSITE" id="PS50109">
    <property type="entry name" value="HIS_KIN"/>
    <property type="match status" value="1"/>
</dbReference>
<dbReference type="SMART" id="SM00388">
    <property type="entry name" value="HisKA"/>
    <property type="match status" value="1"/>
</dbReference>
<dbReference type="NCBIfam" id="NF045988">
    <property type="entry name" value="HisKinRegBRhodob"/>
    <property type="match status" value="1"/>
</dbReference>
<feature type="transmembrane region" description="Helical" evidence="9">
    <location>
        <begin position="161"/>
        <end position="182"/>
    </location>
</feature>
<dbReference type="EC" id="2.7.13.3" evidence="3"/>
<reference evidence="11" key="1">
    <citation type="submission" date="2023-02" db="EMBL/GenBank/DDBJ databases">
        <title>Description of Roseinatronobacter alkalisoli sp. nov., an alkaliphilic bacerium isolated from soda soil.</title>
        <authorList>
            <person name="Wei W."/>
        </authorList>
    </citation>
    <scope>NUCLEOTIDE SEQUENCE</scope>
    <source>
        <strain evidence="11">HJB301</strain>
    </source>
</reference>
<dbReference type="InterPro" id="IPR005467">
    <property type="entry name" value="His_kinase_dom"/>
</dbReference>
<name>A0ABT5TBQ2_9RHOB</name>
<evidence type="ECO:0000313" key="12">
    <source>
        <dbReference type="Proteomes" id="UP001431784"/>
    </source>
</evidence>
<comment type="catalytic activity">
    <reaction evidence="1">
        <text>ATP + protein L-histidine = ADP + protein N-phospho-L-histidine.</text>
        <dbReference type="EC" id="2.7.13.3"/>
    </reaction>
</comment>
<dbReference type="InterPro" id="IPR003594">
    <property type="entry name" value="HATPase_dom"/>
</dbReference>
<keyword evidence="9" id="KW-1133">Transmembrane helix</keyword>
<feature type="transmembrane region" description="Helical" evidence="9">
    <location>
        <begin position="130"/>
        <end position="149"/>
    </location>
</feature>
<dbReference type="Pfam" id="PF25323">
    <property type="entry name" value="6TM_PilS"/>
    <property type="match status" value="1"/>
</dbReference>
<dbReference type="InterPro" id="IPR036097">
    <property type="entry name" value="HisK_dim/P_sf"/>
</dbReference>
<keyword evidence="6" id="KW-0547">Nucleotide-binding</keyword>
<evidence type="ECO:0000256" key="6">
    <source>
        <dbReference type="ARBA" id="ARBA00022741"/>
    </source>
</evidence>
<dbReference type="Gene3D" id="3.30.565.10">
    <property type="entry name" value="Histidine kinase-like ATPase, C-terminal domain"/>
    <property type="match status" value="1"/>
</dbReference>
<keyword evidence="8" id="KW-0067">ATP-binding</keyword>
<comment type="subcellular location">
    <subcellularLocation>
        <location evidence="2">Cell membrane</location>
        <topology evidence="2">Multi-pass membrane protein</topology>
    </subcellularLocation>
</comment>
<keyword evidence="5" id="KW-0808">Transferase</keyword>
<keyword evidence="7 11" id="KW-0418">Kinase</keyword>
<dbReference type="GO" id="GO:0016301">
    <property type="term" value="F:kinase activity"/>
    <property type="evidence" value="ECO:0007669"/>
    <property type="project" value="UniProtKB-KW"/>
</dbReference>
<dbReference type="Pfam" id="PF00512">
    <property type="entry name" value="HisKA"/>
    <property type="match status" value="1"/>
</dbReference>
<feature type="domain" description="Histidine kinase" evidence="10">
    <location>
        <begin position="218"/>
        <end position="445"/>
    </location>
</feature>
<dbReference type="SUPFAM" id="SSF55874">
    <property type="entry name" value="ATPase domain of HSP90 chaperone/DNA topoisomerase II/histidine kinase"/>
    <property type="match status" value="1"/>
</dbReference>
<dbReference type="RefSeq" id="WP_274353227.1">
    <property type="nucleotide sequence ID" value="NZ_JAQZSM010000016.1"/>
</dbReference>
<organism evidence="11 12">
    <name type="scientific">Roseinatronobacter alkalisoli</name>
    <dbReference type="NCBI Taxonomy" id="3028235"/>
    <lineage>
        <taxon>Bacteria</taxon>
        <taxon>Pseudomonadati</taxon>
        <taxon>Pseudomonadota</taxon>
        <taxon>Alphaproteobacteria</taxon>
        <taxon>Rhodobacterales</taxon>
        <taxon>Paracoccaceae</taxon>
        <taxon>Roseinatronobacter</taxon>
    </lineage>
</organism>
<sequence length="462" mass="49924">MKAPTFGEISQDNRGEWVRLRTLTYVRAVALAGQVGAFLLAVVVFDLRFDMGLVALVLAAAAVSILLALFLFPPTKRLSDMEASLTFLFDIAQLGCLLYLTGGITNPFALLVMAPVAISAMALQPRSTMMLALVAVALITLVSVTYQPLRFTDGTILVVPPILSFGFWAAIVIGVVFQAFYAHRVAAESESMADALLAVQMALSREQKLTDLGGVVAATAHELGTPLATIKLISSELVDELTDRPDLMEDLHLLADQVDRCRDILRAMGRSGKDDTHMHRAPLEAVLIEAAEPHRSRGKNVHFLLTPEGGAPDSQPLILRRPEIIHGLRNLIQNAVDFAQSEVWIDARWSPQTLTLRIIDDGAGFPPQVLASIGEPFIGNRRDSARAKRRPGYDGMGLGSFIAKTLLERTGARLDFMNCDGSVRTLPQAPELHGALVEISWPLSAIAVDVSQGLGPNPAMSA</sequence>
<dbReference type="CDD" id="cd00082">
    <property type="entry name" value="HisKA"/>
    <property type="match status" value="1"/>
</dbReference>
<dbReference type="InterPro" id="IPR050980">
    <property type="entry name" value="2C_sensor_his_kinase"/>
</dbReference>
<evidence type="ECO:0000256" key="7">
    <source>
        <dbReference type="ARBA" id="ARBA00022777"/>
    </source>
</evidence>
<evidence type="ECO:0000259" key="10">
    <source>
        <dbReference type="PROSITE" id="PS50109"/>
    </source>
</evidence>
<evidence type="ECO:0000256" key="8">
    <source>
        <dbReference type="ARBA" id="ARBA00022840"/>
    </source>
</evidence>
<dbReference type="Proteomes" id="UP001431784">
    <property type="component" value="Unassembled WGS sequence"/>
</dbReference>
<dbReference type="SUPFAM" id="SSF47384">
    <property type="entry name" value="Homodimeric domain of signal transducing histidine kinase"/>
    <property type="match status" value="1"/>
</dbReference>
<feature type="transmembrane region" description="Helical" evidence="9">
    <location>
        <begin position="24"/>
        <end position="45"/>
    </location>
</feature>
<keyword evidence="9" id="KW-0472">Membrane</keyword>
<gene>
    <name evidence="11" type="ORF">PUT78_15760</name>
</gene>
<keyword evidence="9" id="KW-0812">Transmembrane</keyword>
<evidence type="ECO:0000313" key="11">
    <source>
        <dbReference type="EMBL" id="MDD7972555.1"/>
    </source>
</evidence>
<evidence type="ECO:0000256" key="3">
    <source>
        <dbReference type="ARBA" id="ARBA00012438"/>
    </source>
</evidence>
<dbReference type="SMART" id="SM00387">
    <property type="entry name" value="HATPase_c"/>
    <property type="match status" value="1"/>
</dbReference>
<evidence type="ECO:0000256" key="4">
    <source>
        <dbReference type="ARBA" id="ARBA00022475"/>
    </source>
</evidence>
<evidence type="ECO:0000256" key="2">
    <source>
        <dbReference type="ARBA" id="ARBA00004651"/>
    </source>
</evidence>
<protein>
    <recommendedName>
        <fullName evidence="3">histidine kinase</fullName>
        <ecNumber evidence="3">2.7.13.3</ecNumber>
    </recommendedName>
</protein>
<keyword evidence="12" id="KW-1185">Reference proteome</keyword>
<dbReference type="PANTHER" id="PTHR44936:SF10">
    <property type="entry name" value="SENSOR PROTEIN RSTB"/>
    <property type="match status" value="1"/>
</dbReference>
<dbReference type="PANTHER" id="PTHR44936">
    <property type="entry name" value="SENSOR PROTEIN CREC"/>
    <property type="match status" value="1"/>
</dbReference>
<dbReference type="NCBIfam" id="NF033792">
    <property type="entry name" value="ActS_PrrB_HisK"/>
    <property type="match status" value="1"/>
</dbReference>
<dbReference type="InterPro" id="IPR003661">
    <property type="entry name" value="HisK_dim/P_dom"/>
</dbReference>
<dbReference type="InterPro" id="IPR047770">
    <property type="entry name" value="RegB"/>
</dbReference>
<evidence type="ECO:0000256" key="1">
    <source>
        <dbReference type="ARBA" id="ARBA00000085"/>
    </source>
</evidence>
<keyword evidence="4" id="KW-1003">Cell membrane</keyword>
<comment type="caution">
    <text evidence="11">The sequence shown here is derived from an EMBL/GenBank/DDBJ whole genome shotgun (WGS) entry which is preliminary data.</text>
</comment>
<dbReference type="Pfam" id="PF02518">
    <property type="entry name" value="HATPase_c"/>
    <property type="match status" value="1"/>
</dbReference>
<feature type="transmembrane region" description="Helical" evidence="9">
    <location>
        <begin position="51"/>
        <end position="72"/>
    </location>
</feature>
<evidence type="ECO:0000256" key="9">
    <source>
        <dbReference type="SAM" id="Phobius"/>
    </source>
</evidence>
<dbReference type="Gene3D" id="1.10.287.130">
    <property type="match status" value="1"/>
</dbReference>
<dbReference type="InterPro" id="IPR036890">
    <property type="entry name" value="HATPase_C_sf"/>
</dbReference>
<dbReference type="EMBL" id="JAQZSM010000016">
    <property type="protein sequence ID" value="MDD7972555.1"/>
    <property type="molecule type" value="Genomic_DNA"/>
</dbReference>
<evidence type="ECO:0000256" key="5">
    <source>
        <dbReference type="ARBA" id="ARBA00022679"/>
    </source>
</evidence>
<accession>A0ABT5TBQ2</accession>
<proteinExistence type="predicted"/>